<reference evidence="1" key="1">
    <citation type="submission" date="2020-05" db="UniProtKB">
        <authorList>
            <consortium name="EnsemblMetazoa"/>
        </authorList>
    </citation>
    <scope>IDENTIFICATION</scope>
    <source>
        <strain evidence="1">MAF</strain>
    </source>
</reference>
<dbReference type="EnsemblMetazoa" id="AMEM006203-RA">
    <property type="protein sequence ID" value="AMEM006203-PA"/>
    <property type="gene ID" value="AMEM006203"/>
</dbReference>
<dbReference type="VEuPathDB" id="VectorBase:AMEM21_008086"/>
<dbReference type="VEuPathDB" id="VectorBase:AMEM006203"/>
<sequence length="96" mass="11280">MESITLIYKPTHAKQNKKTVFYAHYEGHLPPGVVHKPPMRYFSEGSDDDSIASSQHTMRHSLDFDEMHMTTHEWSEKDNTQWQEQFAAWSLNSQNQ</sequence>
<protein>
    <submittedName>
        <fullName evidence="1">Uncharacterized protein</fullName>
    </submittedName>
</protein>
<proteinExistence type="predicted"/>
<organism evidence="1 2">
    <name type="scientific">Anopheles merus</name>
    <name type="common">Mosquito</name>
    <dbReference type="NCBI Taxonomy" id="30066"/>
    <lineage>
        <taxon>Eukaryota</taxon>
        <taxon>Metazoa</taxon>
        <taxon>Ecdysozoa</taxon>
        <taxon>Arthropoda</taxon>
        <taxon>Hexapoda</taxon>
        <taxon>Insecta</taxon>
        <taxon>Pterygota</taxon>
        <taxon>Neoptera</taxon>
        <taxon>Endopterygota</taxon>
        <taxon>Diptera</taxon>
        <taxon>Nematocera</taxon>
        <taxon>Culicoidea</taxon>
        <taxon>Culicidae</taxon>
        <taxon>Anophelinae</taxon>
        <taxon>Anopheles</taxon>
    </lineage>
</organism>
<dbReference type="Proteomes" id="UP000075903">
    <property type="component" value="Unassembled WGS sequence"/>
</dbReference>
<evidence type="ECO:0000313" key="2">
    <source>
        <dbReference type="Proteomes" id="UP000075903"/>
    </source>
</evidence>
<name>A0A182UZ97_ANOME</name>
<keyword evidence="2" id="KW-1185">Reference proteome</keyword>
<accession>A0A182UZ97</accession>
<dbReference type="AlphaFoldDB" id="A0A182UZ97"/>
<evidence type="ECO:0000313" key="1">
    <source>
        <dbReference type="EnsemblMetazoa" id="AMEM006203-PA"/>
    </source>
</evidence>